<dbReference type="NCBIfam" id="TIGR00082">
    <property type="entry name" value="rbfA"/>
    <property type="match status" value="1"/>
</dbReference>
<evidence type="ECO:0000256" key="1">
    <source>
        <dbReference type="ARBA" id="ARBA00022517"/>
    </source>
</evidence>
<dbReference type="HAMAP" id="MF_00003">
    <property type="entry name" value="RbfA"/>
    <property type="match status" value="1"/>
</dbReference>
<evidence type="ECO:0000313" key="4">
    <source>
        <dbReference type="Proteomes" id="UP000238672"/>
    </source>
</evidence>
<evidence type="ECO:0000256" key="2">
    <source>
        <dbReference type="HAMAP-Rule" id="MF_00003"/>
    </source>
</evidence>
<accession>A0A2S8NUT6</accession>
<sequence>MSITNKRRAKLIHEILVEVVNDIIKNDQIDYINITNVELSNDLSFSTVYYTILNDEPEILSLLEKLLEKNKVEIRKKLAEQIRSMKKIPMLIFKYDNSVTYGKKIEQLLNQI</sequence>
<dbReference type="SUPFAM" id="SSF89919">
    <property type="entry name" value="Ribosome-binding factor A, RbfA"/>
    <property type="match status" value="1"/>
</dbReference>
<dbReference type="GO" id="GO:0030490">
    <property type="term" value="P:maturation of SSU-rRNA"/>
    <property type="evidence" value="ECO:0007669"/>
    <property type="project" value="UniProtKB-UniRule"/>
</dbReference>
<gene>
    <name evidence="2 3" type="primary">rbfA</name>
    <name evidence="3" type="ORF">C6B37_01245</name>
</gene>
<reference evidence="3 4" key="1">
    <citation type="submission" date="2018-02" db="EMBL/GenBank/DDBJ databases">
        <title>Metagenomics reveals mixed infection of spiroplasma and phytoplasma in chicory.</title>
        <authorList>
            <person name="Polano C."/>
            <person name="Moruzzi S."/>
            <person name="Ermacora P."/>
            <person name="Ferrini F."/>
            <person name="Martini M."/>
            <person name="Firrao G."/>
        </authorList>
    </citation>
    <scope>NUCLEOTIDE SEQUENCE [LARGE SCALE GENOMIC DNA]</scope>
    <source>
        <strain evidence="3 4">ChiP</strain>
    </source>
</reference>
<keyword evidence="4" id="KW-1185">Reference proteome</keyword>
<evidence type="ECO:0000313" key="3">
    <source>
        <dbReference type="EMBL" id="PQP79764.1"/>
    </source>
</evidence>
<keyword evidence="2" id="KW-0963">Cytoplasm</keyword>
<dbReference type="Gene3D" id="3.30.300.20">
    <property type="match status" value="1"/>
</dbReference>
<comment type="subcellular location">
    <subcellularLocation>
        <location evidence="2">Cytoplasm</location>
    </subcellularLocation>
</comment>
<proteinExistence type="inferred from homology"/>
<keyword evidence="1 2" id="KW-0690">Ribosome biogenesis</keyword>
<dbReference type="AlphaFoldDB" id="A0A2S8NUT6"/>
<protein>
    <recommendedName>
        <fullName evidence="2">Ribosome-binding factor A</fullName>
    </recommendedName>
</protein>
<dbReference type="InterPro" id="IPR015946">
    <property type="entry name" value="KH_dom-like_a/b"/>
</dbReference>
<organism evidence="3 4">
    <name type="scientific">Candidatus Phytoplasma phoenicium</name>
    <dbReference type="NCBI Taxonomy" id="198422"/>
    <lineage>
        <taxon>Bacteria</taxon>
        <taxon>Bacillati</taxon>
        <taxon>Mycoplasmatota</taxon>
        <taxon>Mollicutes</taxon>
        <taxon>Acholeplasmatales</taxon>
        <taxon>Acholeplasmataceae</taxon>
        <taxon>Candidatus Phytoplasma</taxon>
        <taxon>16SrIX (Pigeon pea witches'-broom group)</taxon>
    </lineage>
</organism>
<dbReference type="Pfam" id="PF02033">
    <property type="entry name" value="RBFA"/>
    <property type="match status" value="1"/>
</dbReference>
<dbReference type="PANTHER" id="PTHR33515:SF1">
    <property type="entry name" value="RIBOSOME-BINDING FACTOR A, CHLOROPLASTIC-RELATED"/>
    <property type="match status" value="1"/>
</dbReference>
<dbReference type="InterPro" id="IPR023799">
    <property type="entry name" value="RbfA_dom_sf"/>
</dbReference>
<comment type="subunit">
    <text evidence="2">Monomer. Binds 30S ribosomal subunits, but not 50S ribosomal subunits or 70S ribosomes.</text>
</comment>
<name>A0A2S8NUT6_9MOLU</name>
<dbReference type="GO" id="GO:0005829">
    <property type="term" value="C:cytosol"/>
    <property type="evidence" value="ECO:0007669"/>
    <property type="project" value="TreeGrafter"/>
</dbReference>
<dbReference type="InterPro" id="IPR020053">
    <property type="entry name" value="Ribosome-bd_factorA_CS"/>
</dbReference>
<dbReference type="GO" id="GO:0043024">
    <property type="term" value="F:ribosomal small subunit binding"/>
    <property type="evidence" value="ECO:0007669"/>
    <property type="project" value="TreeGrafter"/>
</dbReference>
<comment type="function">
    <text evidence="2">One of several proteins that assist in the late maturation steps of the functional core of the 30S ribosomal subunit. Associates with free 30S ribosomal subunits (but not with 30S subunits that are part of 70S ribosomes or polysomes). Required for efficient processing of 16S rRNA. May interact with the 5'-terminal helix region of 16S rRNA.</text>
</comment>
<dbReference type="PROSITE" id="PS01319">
    <property type="entry name" value="RBFA"/>
    <property type="match status" value="1"/>
</dbReference>
<dbReference type="Proteomes" id="UP000238672">
    <property type="component" value="Unassembled WGS sequence"/>
</dbReference>
<comment type="similarity">
    <text evidence="2">Belongs to the RbfA family.</text>
</comment>
<dbReference type="EMBL" id="PUUG01000028">
    <property type="protein sequence ID" value="PQP79764.1"/>
    <property type="molecule type" value="Genomic_DNA"/>
</dbReference>
<dbReference type="PANTHER" id="PTHR33515">
    <property type="entry name" value="RIBOSOME-BINDING FACTOR A, CHLOROPLASTIC-RELATED"/>
    <property type="match status" value="1"/>
</dbReference>
<comment type="caution">
    <text evidence="3">The sequence shown here is derived from an EMBL/GenBank/DDBJ whole genome shotgun (WGS) entry which is preliminary data.</text>
</comment>
<dbReference type="InterPro" id="IPR000238">
    <property type="entry name" value="RbfA"/>
</dbReference>